<dbReference type="AlphaFoldDB" id="A0A8G1W0J5"/>
<dbReference type="VEuPathDB" id="FungiDB:BO72DRAFT_457081"/>
<keyword evidence="3" id="KW-1185">Reference proteome</keyword>
<gene>
    <name evidence="2" type="ORF">BO72DRAFT_457081</name>
</gene>
<reference evidence="2 3" key="1">
    <citation type="submission" date="2018-02" db="EMBL/GenBank/DDBJ databases">
        <title>The genomes of Aspergillus section Nigri reveals drivers in fungal speciation.</title>
        <authorList>
            <consortium name="DOE Joint Genome Institute"/>
            <person name="Vesth T.C."/>
            <person name="Nybo J."/>
            <person name="Theobald S."/>
            <person name="Brandl J."/>
            <person name="Frisvad J.C."/>
            <person name="Nielsen K.F."/>
            <person name="Lyhne E.K."/>
            <person name="Kogle M.E."/>
            <person name="Kuo A."/>
            <person name="Riley R."/>
            <person name="Clum A."/>
            <person name="Nolan M."/>
            <person name="Lipzen A."/>
            <person name="Salamov A."/>
            <person name="Henrissat B."/>
            <person name="Wiebenga A."/>
            <person name="De vries R.P."/>
            <person name="Grigoriev I.V."/>
            <person name="Mortensen U.H."/>
            <person name="Andersen M.R."/>
            <person name="Baker S.E."/>
        </authorList>
    </citation>
    <scope>NUCLEOTIDE SEQUENCE [LARGE SCALE GENOMIC DNA]</scope>
    <source>
        <strain evidence="2 3">CBS 313.89</strain>
    </source>
</reference>
<dbReference type="GeneID" id="63863644"/>
<evidence type="ECO:0000313" key="3">
    <source>
        <dbReference type="Proteomes" id="UP000249789"/>
    </source>
</evidence>
<evidence type="ECO:0000313" key="2">
    <source>
        <dbReference type="EMBL" id="RAK79412.1"/>
    </source>
</evidence>
<dbReference type="RefSeq" id="XP_040803422.1">
    <property type="nucleotide sequence ID" value="XM_040946311.1"/>
</dbReference>
<dbReference type="EMBL" id="KZ824633">
    <property type="protein sequence ID" value="RAK79412.1"/>
    <property type="molecule type" value="Genomic_DNA"/>
</dbReference>
<sequence length="196" mass="22540">MCFGYRFPVIFTRCTQEVRHLAWKEIYFQCRDRCNDPTNFKPCEQNSMQDFVTVGSLYVRNAPCRLCQWDFKAEGFDPSNGARLCQVIKRPHDYELNWIMEYMNDLLPVGSRAIPPVETTKNPRSMVDYWLAVEEPAADDDTDDSDDSEASEDDVADDFDFVTDEDYTSDFEVLAEFELGCSLKDTAGFAMAPILP</sequence>
<dbReference type="Proteomes" id="UP000249789">
    <property type="component" value="Unassembled WGS sequence"/>
</dbReference>
<feature type="region of interest" description="Disordered" evidence="1">
    <location>
        <begin position="136"/>
        <end position="159"/>
    </location>
</feature>
<name>A0A8G1W0J5_9EURO</name>
<organism evidence="2 3">
    <name type="scientific">Aspergillus fijiensis CBS 313.89</name>
    <dbReference type="NCBI Taxonomy" id="1448319"/>
    <lineage>
        <taxon>Eukaryota</taxon>
        <taxon>Fungi</taxon>
        <taxon>Dikarya</taxon>
        <taxon>Ascomycota</taxon>
        <taxon>Pezizomycotina</taxon>
        <taxon>Eurotiomycetes</taxon>
        <taxon>Eurotiomycetidae</taxon>
        <taxon>Eurotiales</taxon>
        <taxon>Aspergillaceae</taxon>
        <taxon>Aspergillus</taxon>
    </lineage>
</organism>
<dbReference type="OrthoDB" id="4466238at2759"/>
<accession>A0A8G1W0J5</accession>
<protein>
    <submittedName>
        <fullName evidence="2">Uncharacterized protein</fullName>
    </submittedName>
</protein>
<proteinExistence type="predicted"/>
<evidence type="ECO:0000256" key="1">
    <source>
        <dbReference type="SAM" id="MobiDB-lite"/>
    </source>
</evidence>